<evidence type="ECO:0000256" key="1">
    <source>
        <dbReference type="ARBA" id="ARBA00004141"/>
    </source>
</evidence>
<proteinExistence type="predicted"/>
<dbReference type="InterPro" id="IPR007361">
    <property type="entry name" value="DUF427"/>
</dbReference>
<evidence type="ECO:0000256" key="2">
    <source>
        <dbReference type="ARBA" id="ARBA00022692"/>
    </source>
</evidence>
<dbReference type="InterPro" id="IPR036259">
    <property type="entry name" value="MFS_trans_sf"/>
</dbReference>
<accession>A0A061H2N3</accession>
<name>A0A061H2N3_9BASI</name>
<dbReference type="Gene3D" id="2.170.150.40">
    <property type="entry name" value="Domain of unknown function (DUF427)"/>
    <property type="match status" value="1"/>
</dbReference>
<gene>
    <name evidence="8" type="ORF">PFL1_05707</name>
</gene>
<reference evidence="8 9" key="1">
    <citation type="journal article" date="2013" name="Plant Cell">
        <title>The transition from a phytopathogenic smut ancestor to an anamorphic biocontrol agent deciphered by comparative whole-genome analysis.</title>
        <authorList>
            <person name="Lefebvre F."/>
            <person name="Joly D.L."/>
            <person name="Labbe C."/>
            <person name="Teichmann B."/>
            <person name="Linning R."/>
            <person name="Belzile F."/>
            <person name="Bakkeren G."/>
            <person name="Belanger R.R."/>
        </authorList>
    </citation>
    <scope>NUCLEOTIDE SEQUENCE [LARGE SCALE GENOMIC DNA]</scope>
    <source>
        <strain evidence="8 9">PF-1</strain>
    </source>
</reference>
<keyword evidence="3 6" id="KW-1133">Transmembrane helix</keyword>
<evidence type="ECO:0000256" key="5">
    <source>
        <dbReference type="SAM" id="MobiDB-lite"/>
    </source>
</evidence>
<feature type="domain" description="DUF427" evidence="7">
    <location>
        <begin position="39"/>
        <end position="133"/>
    </location>
</feature>
<dbReference type="GO" id="GO:0022857">
    <property type="term" value="F:transmembrane transporter activity"/>
    <property type="evidence" value="ECO:0007669"/>
    <property type="project" value="InterPro"/>
</dbReference>
<dbReference type="OrthoDB" id="3026777at2759"/>
<sequence length="1065" mass="114568">MASSSSSPPPPGAKPPHQIVTTRLAKRLTITIDIDGTSHLLVQTTSALLLAESNYPVRYYFPKRAVQPPFRLDLHDGKETYCPFKGFASYYHAHFVPDQGSARAQRIDDLFWTYSEPFSGSHAEAIAGYLCVDAPSQRCQLKVDGRSVSLQVAKELNDKILKASPTAGTPSPSQPRPSDDQRRLLQTPRRAPMHRTVSSEQPEIPANTYGFHSAMDLQLDSADPLLADLVYRLDDQHRSVADDVNQATQRGGSGEQSAAGVAGGAGEGNEPGDITMDPHLAWFRDRPWYRRPSDKWMRPLAFLLALAAGMCMGPKLELLNALVCEQVLGKAAVGNTIIGGDIDARGSTSDRHSPVHAAVRMAAYQSWPELDSPSDALFAVPTLSSPAASLSVNHTTVDEPDRPTKSCLSNPEVQSSLAALQLRLTLSMGILAALTTGFWSNLSSRIGRLSVLRFAILGFICTDLATITVGLVPRSQLPGGVNFLLIGTTIEGLFGGYGTAIAVHQLYISDATPSGTRAHIFAHFMGIFSAGIAIGPTLGGLLVKRTGKILSPFYFALGTHLLYAFCAVFIMPESTSPAAQQKAIEEHKASRLAMRLKAEERRAAKGAAHASNGNEGETQPLLGGEEGAAAQPVKPWKKRVWKRIKVAFVDSVLHAPLEPLALLLPKKVRVPAEEEEQQRAGVPLRSALAHPEASASHISVSHVAHKMRYDTNLFFLSLTYFVECSIIGIMSYKMQYAQQQFLWDSSQLGLFLSFAGLARVLALGLVLPVVIKILHRPVKALTLPHDGVVPHDEPGADPSLRRRSVLDADGRIVLPDSSSDDTYGTFASGAHASNDDEAAEHGERGGPAWDATQKSVEELWTLRAKHLRLIHDSKFDLKLSKISIAVNTLAYALLIFSKTPFLFFLGSGLAALGGGAGAAMSSLALALLESPSDAGKLFGAWSIISAIASTIVGPLLFAKIYEATTRVFVGAIFVVATAMFVVALAILSLVKVRKPVSLPSLPARPPPPPSSSRKQDESNASAAARGSGTWKSAFSMRTRRKDGGDAARPSAAGRDKRPELPFRRD</sequence>
<feature type="transmembrane region" description="Helical" evidence="6">
    <location>
        <begin position="967"/>
        <end position="990"/>
    </location>
</feature>
<dbReference type="Gene3D" id="1.20.1250.20">
    <property type="entry name" value="MFS general substrate transporter like domains"/>
    <property type="match status" value="2"/>
</dbReference>
<organism evidence="8 9">
    <name type="scientific">Pseudozyma flocculosa PF-1</name>
    <dbReference type="NCBI Taxonomy" id="1277687"/>
    <lineage>
        <taxon>Eukaryota</taxon>
        <taxon>Fungi</taxon>
        <taxon>Dikarya</taxon>
        <taxon>Basidiomycota</taxon>
        <taxon>Ustilaginomycotina</taxon>
        <taxon>Ustilaginomycetes</taxon>
        <taxon>Ustilaginales</taxon>
        <taxon>Ustilaginaceae</taxon>
        <taxon>Pseudozyma</taxon>
    </lineage>
</organism>
<feature type="transmembrane region" description="Helical" evidence="6">
    <location>
        <begin position="940"/>
        <end position="961"/>
    </location>
</feature>
<feature type="transmembrane region" description="Helical" evidence="6">
    <location>
        <begin position="420"/>
        <end position="439"/>
    </location>
</feature>
<feature type="transmembrane region" description="Helical" evidence="6">
    <location>
        <begin position="902"/>
        <end position="928"/>
    </location>
</feature>
<dbReference type="HOGENOM" id="CLU_294252_0_0_1"/>
<feature type="region of interest" description="Disordered" evidence="5">
    <location>
        <begin position="603"/>
        <end position="629"/>
    </location>
</feature>
<evidence type="ECO:0000313" key="8">
    <source>
        <dbReference type="EMBL" id="EPQ26728.1"/>
    </source>
</evidence>
<feature type="transmembrane region" description="Helical" evidence="6">
    <location>
        <begin position="713"/>
        <end position="730"/>
    </location>
</feature>
<evidence type="ECO:0000256" key="4">
    <source>
        <dbReference type="ARBA" id="ARBA00023136"/>
    </source>
</evidence>
<dbReference type="InterPro" id="IPR011701">
    <property type="entry name" value="MFS"/>
</dbReference>
<dbReference type="PANTHER" id="PTHR23507">
    <property type="entry name" value="ZGC:174356"/>
    <property type="match status" value="1"/>
</dbReference>
<feature type="compositionally biased region" description="Basic and acidic residues" evidence="5">
    <location>
        <begin position="1053"/>
        <end position="1065"/>
    </location>
</feature>
<feature type="region of interest" description="Disordered" evidence="5">
    <location>
        <begin position="998"/>
        <end position="1065"/>
    </location>
</feature>
<dbReference type="KEGG" id="pfp:PFL1_05707"/>
<dbReference type="Pfam" id="PF04248">
    <property type="entry name" value="NTP_transf_9"/>
    <property type="match status" value="1"/>
</dbReference>
<dbReference type="GO" id="GO:0016020">
    <property type="term" value="C:membrane"/>
    <property type="evidence" value="ECO:0007669"/>
    <property type="project" value="UniProtKB-SubCell"/>
</dbReference>
<feature type="transmembrane region" description="Helical" evidence="6">
    <location>
        <begin position="520"/>
        <end position="543"/>
    </location>
</feature>
<dbReference type="Proteomes" id="UP000053664">
    <property type="component" value="Unassembled WGS sequence"/>
</dbReference>
<feature type="transmembrane region" description="Helical" evidence="6">
    <location>
        <begin position="484"/>
        <end position="508"/>
    </location>
</feature>
<dbReference type="eggNOG" id="KOG2816">
    <property type="taxonomic scope" value="Eukaryota"/>
</dbReference>
<dbReference type="InterPro" id="IPR038694">
    <property type="entry name" value="DUF427_sf"/>
</dbReference>
<feature type="region of interest" description="Disordered" evidence="5">
    <location>
        <begin position="244"/>
        <end position="273"/>
    </location>
</feature>
<dbReference type="RefSeq" id="XP_007881433.1">
    <property type="nucleotide sequence ID" value="XM_007883242.1"/>
</dbReference>
<feature type="transmembrane region" description="Helical" evidence="6">
    <location>
        <begin position="451"/>
        <end position="472"/>
    </location>
</feature>
<evidence type="ECO:0000256" key="3">
    <source>
        <dbReference type="ARBA" id="ARBA00022989"/>
    </source>
</evidence>
<dbReference type="Pfam" id="PF07690">
    <property type="entry name" value="MFS_1"/>
    <property type="match status" value="1"/>
</dbReference>
<dbReference type="GeneID" id="19319793"/>
<dbReference type="AlphaFoldDB" id="A0A061H2N3"/>
<evidence type="ECO:0000313" key="9">
    <source>
        <dbReference type="Proteomes" id="UP000053664"/>
    </source>
</evidence>
<keyword evidence="2 6" id="KW-0812">Transmembrane</keyword>
<dbReference type="PANTHER" id="PTHR23507:SF1">
    <property type="entry name" value="FI18259P1-RELATED"/>
    <property type="match status" value="1"/>
</dbReference>
<evidence type="ECO:0000259" key="7">
    <source>
        <dbReference type="Pfam" id="PF04248"/>
    </source>
</evidence>
<feature type="transmembrane region" description="Helical" evidence="6">
    <location>
        <begin position="549"/>
        <end position="571"/>
    </location>
</feature>
<feature type="transmembrane region" description="Helical" evidence="6">
    <location>
        <begin position="750"/>
        <end position="771"/>
    </location>
</feature>
<feature type="region of interest" description="Disordered" evidence="5">
    <location>
        <begin position="160"/>
        <end position="182"/>
    </location>
</feature>
<dbReference type="EMBL" id="KE361643">
    <property type="protein sequence ID" value="EPQ26728.1"/>
    <property type="molecule type" value="Genomic_DNA"/>
</dbReference>
<evidence type="ECO:0000256" key="6">
    <source>
        <dbReference type="SAM" id="Phobius"/>
    </source>
</evidence>
<dbReference type="SUPFAM" id="SSF103473">
    <property type="entry name" value="MFS general substrate transporter"/>
    <property type="match status" value="2"/>
</dbReference>
<comment type="subcellular location">
    <subcellularLocation>
        <location evidence="1">Membrane</location>
        <topology evidence="1">Multi-pass membrane protein</topology>
    </subcellularLocation>
</comment>
<protein>
    <recommendedName>
        <fullName evidence="7">DUF427 domain-containing protein</fullName>
    </recommendedName>
</protein>
<keyword evidence="4 6" id="KW-0472">Membrane</keyword>